<dbReference type="AlphaFoldDB" id="A0A3N4HQH6"/>
<evidence type="ECO:0000313" key="3">
    <source>
        <dbReference type="Proteomes" id="UP000275078"/>
    </source>
</evidence>
<keyword evidence="3" id="KW-1185">Reference proteome</keyword>
<feature type="region of interest" description="Disordered" evidence="1">
    <location>
        <begin position="35"/>
        <end position="63"/>
    </location>
</feature>
<evidence type="ECO:0000313" key="2">
    <source>
        <dbReference type="EMBL" id="RPA75567.1"/>
    </source>
</evidence>
<feature type="compositionally biased region" description="Basic and acidic residues" evidence="1">
    <location>
        <begin position="41"/>
        <end position="61"/>
    </location>
</feature>
<dbReference type="Proteomes" id="UP000275078">
    <property type="component" value="Unassembled WGS sequence"/>
</dbReference>
<dbReference type="EMBL" id="ML119761">
    <property type="protein sequence ID" value="RPA75567.1"/>
    <property type="molecule type" value="Genomic_DNA"/>
</dbReference>
<proteinExistence type="predicted"/>
<gene>
    <name evidence="2" type="ORF">BJ508DRAFT_331977</name>
</gene>
<reference evidence="2 3" key="1">
    <citation type="journal article" date="2018" name="Nat. Ecol. Evol.">
        <title>Pezizomycetes genomes reveal the molecular basis of ectomycorrhizal truffle lifestyle.</title>
        <authorList>
            <person name="Murat C."/>
            <person name="Payen T."/>
            <person name="Noel B."/>
            <person name="Kuo A."/>
            <person name="Morin E."/>
            <person name="Chen J."/>
            <person name="Kohler A."/>
            <person name="Krizsan K."/>
            <person name="Balestrini R."/>
            <person name="Da Silva C."/>
            <person name="Montanini B."/>
            <person name="Hainaut M."/>
            <person name="Levati E."/>
            <person name="Barry K.W."/>
            <person name="Belfiori B."/>
            <person name="Cichocki N."/>
            <person name="Clum A."/>
            <person name="Dockter R.B."/>
            <person name="Fauchery L."/>
            <person name="Guy J."/>
            <person name="Iotti M."/>
            <person name="Le Tacon F."/>
            <person name="Lindquist E.A."/>
            <person name="Lipzen A."/>
            <person name="Malagnac F."/>
            <person name="Mello A."/>
            <person name="Molinier V."/>
            <person name="Miyauchi S."/>
            <person name="Poulain J."/>
            <person name="Riccioni C."/>
            <person name="Rubini A."/>
            <person name="Sitrit Y."/>
            <person name="Splivallo R."/>
            <person name="Traeger S."/>
            <person name="Wang M."/>
            <person name="Zifcakova L."/>
            <person name="Wipf D."/>
            <person name="Zambonelli A."/>
            <person name="Paolocci F."/>
            <person name="Nowrousian M."/>
            <person name="Ottonello S."/>
            <person name="Baldrian P."/>
            <person name="Spatafora J.W."/>
            <person name="Henrissat B."/>
            <person name="Nagy L.G."/>
            <person name="Aury J.M."/>
            <person name="Wincker P."/>
            <person name="Grigoriev I.V."/>
            <person name="Bonfante P."/>
            <person name="Martin F.M."/>
        </authorList>
    </citation>
    <scope>NUCLEOTIDE SEQUENCE [LARGE SCALE GENOMIC DNA]</scope>
    <source>
        <strain evidence="2 3">RN42</strain>
    </source>
</reference>
<organism evidence="2 3">
    <name type="scientific">Ascobolus immersus RN42</name>
    <dbReference type="NCBI Taxonomy" id="1160509"/>
    <lineage>
        <taxon>Eukaryota</taxon>
        <taxon>Fungi</taxon>
        <taxon>Dikarya</taxon>
        <taxon>Ascomycota</taxon>
        <taxon>Pezizomycotina</taxon>
        <taxon>Pezizomycetes</taxon>
        <taxon>Pezizales</taxon>
        <taxon>Ascobolaceae</taxon>
        <taxon>Ascobolus</taxon>
    </lineage>
</organism>
<accession>A0A3N4HQH6</accession>
<sequence length="135" mass="15306">TAEGARYEYAVPEGPGRVPLGNFLREVKADGSVGPWVKGGLSEEAREERRREERRSLQEARARRRPGPRIFPMLRWMEVRQEEFLHASAFWMSNGMPEVESEEERRVFSEAWGGHLPTCRFEGECSLVAGGNTGA</sequence>
<name>A0A3N4HQH6_ASCIM</name>
<protein>
    <submittedName>
        <fullName evidence="2">Uncharacterized protein</fullName>
    </submittedName>
</protein>
<feature type="non-terminal residue" evidence="2">
    <location>
        <position position="1"/>
    </location>
</feature>
<evidence type="ECO:0000256" key="1">
    <source>
        <dbReference type="SAM" id="MobiDB-lite"/>
    </source>
</evidence>